<evidence type="ECO:0000256" key="1">
    <source>
        <dbReference type="SAM" id="MobiDB-lite"/>
    </source>
</evidence>
<feature type="non-terminal residue" evidence="2">
    <location>
        <position position="1"/>
    </location>
</feature>
<dbReference type="EMBL" id="LGRX02022190">
    <property type="protein sequence ID" value="KAK3255861.1"/>
    <property type="molecule type" value="Genomic_DNA"/>
</dbReference>
<evidence type="ECO:0000313" key="2">
    <source>
        <dbReference type="EMBL" id="KAK3255861.1"/>
    </source>
</evidence>
<dbReference type="InterPro" id="IPR018490">
    <property type="entry name" value="cNMP-bd_dom_sf"/>
</dbReference>
<protein>
    <recommendedName>
        <fullName evidence="4">Cyclic nucleotide-binding domain-containing protein</fullName>
    </recommendedName>
</protein>
<evidence type="ECO:0008006" key="4">
    <source>
        <dbReference type="Google" id="ProtNLM"/>
    </source>
</evidence>
<reference evidence="2 3" key="1">
    <citation type="journal article" date="2015" name="Genome Biol. Evol.">
        <title>Comparative Genomics of a Bacterivorous Green Alga Reveals Evolutionary Causalities and Consequences of Phago-Mixotrophic Mode of Nutrition.</title>
        <authorList>
            <person name="Burns J.A."/>
            <person name="Paasch A."/>
            <person name="Narechania A."/>
            <person name="Kim E."/>
        </authorList>
    </citation>
    <scope>NUCLEOTIDE SEQUENCE [LARGE SCALE GENOMIC DNA]</scope>
    <source>
        <strain evidence="2 3">PLY_AMNH</strain>
    </source>
</reference>
<evidence type="ECO:0000313" key="3">
    <source>
        <dbReference type="Proteomes" id="UP001190700"/>
    </source>
</evidence>
<feature type="compositionally biased region" description="Basic and acidic residues" evidence="1">
    <location>
        <begin position="238"/>
        <end position="254"/>
    </location>
</feature>
<dbReference type="AlphaFoldDB" id="A0AAE0FAK9"/>
<dbReference type="Gene3D" id="2.60.120.10">
    <property type="entry name" value="Jelly Rolls"/>
    <property type="match status" value="1"/>
</dbReference>
<dbReference type="InterPro" id="IPR014710">
    <property type="entry name" value="RmlC-like_jellyroll"/>
</dbReference>
<keyword evidence="3" id="KW-1185">Reference proteome</keyword>
<proteinExistence type="predicted"/>
<accession>A0AAE0FAK9</accession>
<gene>
    <name evidence="2" type="ORF">CYMTET_34980</name>
</gene>
<name>A0AAE0FAK9_9CHLO</name>
<dbReference type="Proteomes" id="UP001190700">
    <property type="component" value="Unassembled WGS sequence"/>
</dbReference>
<feature type="compositionally biased region" description="Low complexity" evidence="1">
    <location>
        <begin position="220"/>
        <end position="230"/>
    </location>
</feature>
<comment type="caution">
    <text evidence="2">The sequence shown here is derived from an EMBL/GenBank/DDBJ whole genome shotgun (WGS) entry which is preliminary data.</text>
</comment>
<sequence length="271" mass="29097">NAAAKGDKHSALTTVGPGEYFGVRSVLLDEPEQYTAVAQTPISGIVIAPKELLKALNKKQIPMLLDQLTVKDQWMTHRTEYLREVHDTGVFDKTTSESKRIIIPALRRLVASQHAPAQGHAPQLTVASVPLVPCLSLSATDSLLRAQSSHDSRAHAAASSLSAQLVRGAATERSYFRPHTCPAHEVEFHTPRPPGPRALATADSAVSMLHIPENFPATPGSPGSQGQQGPRNTAGPPRSRERPRSMPSVLRRDCGPVSVDCEPSLALTETV</sequence>
<feature type="region of interest" description="Disordered" evidence="1">
    <location>
        <begin position="212"/>
        <end position="259"/>
    </location>
</feature>
<dbReference type="SUPFAM" id="SSF51206">
    <property type="entry name" value="cAMP-binding domain-like"/>
    <property type="match status" value="1"/>
</dbReference>
<organism evidence="2 3">
    <name type="scientific">Cymbomonas tetramitiformis</name>
    <dbReference type="NCBI Taxonomy" id="36881"/>
    <lineage>
        <taxon>Eukaryota</taxon>
        <taxon>Viridiplantae</taxon>
        <taxon>Chlorophyta</taxon>
        <taxon>Pyramimonadophyceae</taxon>
        <taxon>Pyramimonadales</taxon>
        <taxon>Pyramimonadaceae</taxon>
        <taxon>Cymbomonas</taxon>
    </lineage>
</organism>